<proteinExistence type="predicted"/>
<protein>
    <submittedName>
        <fullName evidence="1">Uncharacterized protein</fullName>
    </submittedName>
</protein>
<reference evidence="1" key="1">
    <citation type="journal article" date="2020" name="Stud. Mycol.">
        <title>101 Dothideomycetes genomes: a test case for predicting lifestyles and emergence of pathogens.</title>
        <authorList>
            <person name="Haridas S."/>
            <person name="Albert R."/>
            <person name="Binder M."/>
            <person name="Bloem J."/>
            <person name="Labutti K."/>
            <person name="Salamov A."/>
            <person name="Andreopoulos B."/>
            <person name="Baker S."/>
            <person name="Barry K."/>
            <person name="Bills G."/>
            <person name="Bluhm B."/>
            <person name="Cannon C."/>
            <person name="Castanera R."/>
            <person name="Culley D."/>
            <person name="Daum C."/>
            <person name="Ezra D."/>
            <person name="Gonzalez J."/>
            <person name="Henrissat B."/>
            <person name="Kuo A."/>
            <person name="Liang C."/>
            <person name="Lipzen A."/>
            <person name="Lutzoni F."/>
            <person name="Magnuson J."/>
            <person name="Mondo S."/>
            <person name="Nolan M."/>
            <person name="Ohm R."/>
            <person name="Pangilinan J."/>
            <person name="Park H.-J."/>
            <person name="Ramirez L."/>
            <person name="Alfaro M."/>
            <person name="Sun H."/>
            <person name="Tritt A."/>
            <person name="Yoshinaga Y."/>
            <person name="Zwiers L.-H."/>
            <person name="Turgeon B."/>
            <person name="Goodwin S."/>
            <person name="Spatafora J."/>
            <person name="Crous P."/>
            <person name="Grigoriev I."/>
        </authorList>
    </citation>
    <scope>NUCLEOTIDE SEQUENCE</scope>
    <source>
        <strain evidence="1">CBS 525.71</strain>
    </source>
</reference>
<comment type="caution">
    <text evidence="1">The sequence shown here is derived from an EMBL/GenBank/DDBJ whole genome shotgun (WGS) entry which is preliminary data.</text>
</comment>
<gene>
    <name evidence="1" type="ORF">BU25DRAFT_266330</name>
</gene>
<keyword evidence="2" id="KW-1185">Reference proteome</keyword>
<dbReference type="Proteomes" id="UP000799754">
    <property type="component" value="Unassembled WGS sequence"/>
</dbReference>
<organism evidence="1 2">
    <name type="scientific">Macroventuria anomochaeta</name>
    <dbReference type="NCBI Taxonomy" id="301207"/>
    <lineage>
        <taxon>Eukaryota</taxon>
        <taxon>Fungi</taxon>
        <taxon>Dikarya</taxon>
        <taxon>Ascomycota</taxon>
        <taxon>Pezizomycotina</taxon>
        <taxon>Dothideomycetes</taxon>
        <taxon>Pleosporomycetidae</taxon>
        <taxon>Pleosporales</taxon>
        <taxon>Pleosporineae</taxon>
        <taxon>Didymellaceae</taxon>
        <taxon>Macroventuria</taxon>
    </lineage>
</organism>
<accession>A0ACB6S7B0</accession>
<evidence type="ECO:0000313" key="2">
    <source>
        <dbReference type="Proteomes" id="UP000799754"/>
    </source>
</evidence>
<dbReference type="EMBL" id="MU006708">
    <property type="protein sequence ID" value="KAF2630150.1"/>
    <property type="molecule type" value="Genomic_DNA"/>
</dbReference>
<name>A0ACB6S7B0_9PLEO</name>
<sequence length="151" mass="16702">MEETSDICPDSIRITSPAIAKKHAHRDMAQSTLVIFNHTGAAQRAHVSILANARSKACRYSLPLSVVGRPIVPAARNTLTQLRQQPTSGSYKYHRALTVHCILCSACSRSQPYQVTYTHHPAVACRRTPFSRRVRRPRDVGFFSACATNAS</sequence>
<evidence type="ECO:0000313" key="1">
    <source>
        <dbReference type="EMBL" id="KAF2630150.1"/>
    </source>
</evidence>